<keyword evidence="2" id="KW-1185">Reference proteome</keyword>
<dbReference type="EMBL" id="CP036455">
    <property type="protein sequence ID" value="QBI52978.1"/>
    <property type="molecule type" value="Genomic_DNA"/>
</dbReference>
<gene>
    <name evidence="1" type="ORF">EKD16_05875</name>
</gene>
<reference evidence="1 2" key="1">
    <citation type="submission" date="2019-02" db="EMBL/GenBank/DDBJ databases">
        <authorList>
            <person name="Khodamoradi S."/>
            <person name="Hahnke R.L."/>
            <person name="Kaempfer P."/>
            <person name="Schumann P."/>
            <person name="Rohde M."/>
            <person name="Steinert M."/>
            <person name="Luzhetskyy A."/>
            <person name="Wink J."/>
            <person name="Ruckert C."/>
        </authorList>
    </citation>
    <scope>NUCLEOTIDE SEQUENCE [LARGE SCALE GENOMIC DNA]</scope>
    <source>
        <strain evidence="1 2">M2</strain>
    </source>
</reference>
<evidence type="ECO:0000313" key="2">
    <source>
        <dbReference type="Proteomes" id="UP000292235"/>
    </source>
</evidence>
<dbReference type="KEGG" id="strr:EKD16_05875"/>
<dbReference type="AlphaFoldDB" id="A0A4P6PXP6"/>
<proteinExistence type="predicted"/>
<dbReference type="OrthoDB" id="5572373at2"/>
<organism evidence="1 2">
    <name type="scientific">Streptomonospora litoralis</name>
    <dbReference type="NCBI Taxonomy" id="2498135"/>
    <lineage>
        <taxon>Bacteria</taxon>
        <taxon>Bacillati</taxon>
        <taxon>Actinomycetota</taxon>
        <taxon>Actinomycetes</taxon>
        <taxon>Streptosporangiales</taxon>
        <taxon>Nocardiopsidaceae</taxon>
        <taxon>Streptomonospora</taxon>
    </lineage>
</organism>
<accession>A0A4P6PXP6</accession>
<sequence length="98" mass="11066">MISRSLLLADQGGAYPFFPSEGGLLKWGKDPGASFYWLTRGEPEEWPVVVDYRDEVWELHNMPTSRFLCEVLSGQLDTSIVYGPLFTQRPVQVSEVDG</sequence>
<name>A0A4P6PXP6_9ACTN</name>
<dbReference type="Proteomes" id="UP000292235">
    <property type="component" value="Chromosome"/>
</dbReference>
<dbReference type="RefSeq" id="WP_131097423.1">
    <property type="nucleotide sequence ID" value="NZ_CP036455.1"/>
</dbReference>
<protein>
    <submittedName>
        <fullName evidence="1">Uncharacterized protein</fullName>
    </submittedName>
</protein>
<evidence type="ECO:0000313" key="1">
    <source>
        <dbReference type="EMBL" id="QBI52978.1"/>
    </source>
</evidence>